<evidence type="ECO:0000256" key="1">
    <source>
        <dbReference type="ARBA" id="ARBA00005915"/>
    </source>
</evidence>
<keyword evidence="4 7" id="KW-0269">Exonuclease</keyword>
<dbReference type="Proteomes" id="UP000292087">
    <property type="component" value="Unassembled WGS sequence"/>
</dbReference>
<dbReference type="GO" id="GO:0004527">
    <property type="term" value="F:exonuclease activity"/>
    <property type="evidence" value="ECO:0007669"/>
    <property type="project" value="UniProtKB-KW"/>
</dbReference>
<sequence>MTDSTNMMLKDRSRDKPVEEQAISLGYTPLQARVISGRLHGVSFSQLRSLIIPSPNEIDGPHALPDIDKASGHLADAISAHTPIALVTDHDADGATSHAILKNALVAMGYPVGRIYSFLSHKMIEGYGLSDALVDRMLPQLPPSTCIITADQGSTDEMRISRLVAAGHSVVVTDHHGIPEEGPPQSAHAVVNPVRRDSKFPDKAIAGCHTALLVMAATRELLIERGSLTPESPRVSDLLDYCAVGTIADASSLAYSLNNRMIVQRGLRLMNSKPRPCWQAMRRLLKKEGDWTAADIAFQIATRINARGRLTDAMLGVEFLCATSEEEAFRILQELDSNNRERKDIEATLRSIAEPLAKAGIRDGRLGLCLWLGERSHAGVHGITATRMVEQFGLPTICLSPLASDESIATGSIRTTPHVNVLQALTLIKQRWPGLLLSAGGHRGAGGLKVKRSDIPTLVDAWDTCVKEAYGEELPSPYLLVDGLLEAPGLDHVRELSALEPYGREFEQPIFMGTWRVNDMRLIGDGTHLKLRLSNSATDIDAVWFGANKEGNPPVSVGVSVTFAYCLDAQSYRGNTRLQLIIRGIDLR</sequence>
<evidence type="ECO:0000256" key="3">
    <source>
        <dbReference type="ARBA" id="ARBA00022801"/>
    </source>
</evidence>
<keyword evidence="2" id="KW-0540">Nuclease</keyword>
<dbReference type="PANTHER" id="PTHR30255">
    <property type="entry name" value="SINGLE-STRANDED-DNA-SPECIFIC EXONUCLEASE RECJ"/>
    <property type="match status" value="1"/>
</dbReference>
<protein>
    <submittedName>
        <fullName evidence="7">Single-stranded DNA exonuclease</fullName>
    </submittedName>
</protein>
<dbReference type="EMBL" id="SHMF01000001">
    <property type="protein sequence ID" value="TAA37650.1"/>
    <property type="molecule type" value="Genomic_DNA"/>
</dbReference>
<dbReference type="RefSeq" id="WP_130522619.1">
    <property type="nucleotide sequence ID" value="NZ_SHLZ01000003.1"/>
</dbReference>
<dbReference type="PANTHER" id="PTHR30255:SF2">
    <property type="entry name" value="SINGLE-STRANDED-DNA-SPECIFIC EXONUCLEASE RECJ"/>
    <property type="match status" value="1"/>
</dbReference>
<dbReference type="InterPro" id="IPR001667">
    <property type="entry name" value="DDH_dom"/>
</dbReference>
<evidence type="ECO:0000259" key="5">
    <source>
        <dbReference type="Pfam" id="PF01368"/>
    </source>
</evidence>
<dbReference type="InterPro" id="IPR041122">
    <property type="entry name" value="RecJ_OB"/>
</dbReference>
<feature type="domain" description="DDH" evidence="5">
    <location>
        <begin position="84"/>
        <end position="246"/>
    </location>
</feature>
<dbReference type="Gene3D" id="2.40.50.460">
    <property type="match status" value="1"/>
</dbReference>
<dbReference type="InterPro" id="IPR051673">
    <property type="entry name" value="SSDNA_exonuclease_RecJ"/>
</dbReference>
<comment type="similarity">
    <text evidence="1">Belongs to the RecJ family.</text>
</comment>
<dbReference type="Gene3D" id="3.90.1640.30">
    <property type="match status" value="1"/>
</dbReference>
<gene>
    <name evidence="7" type="ORF">EA656_03030</name>
</gene>
<evidence type="ECO:0000313" key="8">
    <source>
        <dbReference type="Proteomes" id="UP000292087"/>
    </source>
</evidence>
<dbReference type="InterPro" id="IPR038763">
    <property type="entry name" value="DHH_sf"/>
</dbReference>
<name>A0A4Q8M066_9GAMM</name>
<proteinExistence type="inferred from homology"/>
<dbReference type="Pfam" id="PF17768">
    <property type="entry name" value="RecJ_OB"/>
    <property type="match status" value="1"/>
</dbReference>
<evidence type="ECO:0000256" key="2">
    <source>
        <dbReference type="ARBA" id="ARBA00022722"/>
    </source>
</evidence>
<evidence type="ECO:0000259" key="6">
    <source>
        <dbReference type="Pfam" id="PF17768"/>
    </source>
</evidence>
<dbReference type="AlphaFoldDB" id="A0A4Q8M066"/>
<evidence type="ECO:0000256" key="4">
    <source>
        <dbReference type="ARBA" id="ARBA00022839"/>
    </source>
</evidence>
<organism evidence="7 8">
    <name type="scientific">Pseudoxanthomonas winnipegensis</name>
    <dbReference type="NCBI Taxonomy" id="2480810"/>
    <lineage>
        <taxon>Bacteria</taxon>
        <taxon>Pseudomonadati</taxon>
        <taxon>Pseudomonadota</taxon>
        <taxon>Gammaproteobacteria</taxon>
        <taxon>Lysobacterales</taxon>
        <taxon>Lysobacteraceae</taxon>
        <taxon>Pseudoxanthomonas</taxon>
    </lineage>
</organism>
<dbReference type="SUPFAM" id="SSF64182">
    <property type="entry name" value="DHH phosphoesterases"/>
    <property type="match status" value="1"/>
</dbReference>
<keyword evidence="3" id="KW-0378">Hydrolase</keyword>
<feature type="domain" description="RecJ OB" evidence="6">
    <location>
        <begin position="490"/>
        <end position="583"/>
    </location>
</feature>
<comment type="caution">
    <text evidence="7">The sequence shown here is derived from an EMBL/GenBank/DDBJ whole genome shotgun (WGS) entry which is preliminary data.</text>
</comment>
<reference evidence="7 8" key="1">
    <citation type="submission" date="2019-02" db="EMBL/GenBank/DDBJ databases">
        <title>WGS of Pseudoxanthomonas species novum from clinical isolates.</title>
        <authorList>
            <person name="Bernier A.-M."/>
            <person name="Bernard K."/>
            <person name="Vachon A."/>
        </authorList>
    </citation>
    <scope>NUCLEOTIDE SEQUENCE [LARGE SCALE GENOMIC DNA]</scope>
    <source>
        <strain evidence="7 8">NML140781</strain>
    </source>
</reference>
<evidence type="ECO:0000313" key="7">
    <source>
        <dbReference type="EMBL" id="TAA37650.1"/>
    </source>
</evidence>
<dbReference type="Pfam" id="PF01368">
    <property type="entry name" value="DHH"/>
    <property type="match status" value="1"/>
</dbReference>
<accession>A0A4Q8M066</accession>